<dbReference type="EMBL" id="KK583228">
    <property type="protein sequence ID" value="KDO25863.1"/>
    <property type="molecule type" value="Genomic_DNA"/>
</dbReference>
<dbReference type="Proteomes" id="UP000030745">
    <property type="component" value="Unassembled WGS sequence"/>
</dbReference>
<evidence type="ECO:0000313" key="2">
    <source>
        <dbReference type="Proteomes" id="UP000030745"/>
    </source>
</evidence>
<evidence type="ECO:0000313" key="1">
    <source>
        <dbReference type="EMBL" id="KDO25863.1"/>
    </source>
</evidence>
<gene>
    <name evidence="1" type="ORF">SPRG_08806</name>
</gene>
<sequence length="155" mass="17475">MDQVVDLAQSIVTAREHCLVGEYATGAPLFRECVRMAMYMRRVHPSPEMRPLLDAFVASTKREYAVFHRYMTTLALLKRVEALPTINARPRALESLAYTYSSPPPSPATLSRKRRRSIIELTTAKRLKLSDAGSDDDASSTEIAPAPWTFRCELM</sequence>
<reference evidence="1 2" key="1">
    <citation type="journal article" date="2013" name="PLoS Genet.">
        <title>Distinctive expansion of potential virulence genes in the genome of the oomycete fish pathogen Saprolegnia parasitica.</title>
        <authorList>
            <person name="Jiang R.H."/>
            <person name="de Bruijn I."/>
            <person name="Haas B.J."/>
            <person name="Belmonte R."/>
            <person name="Lobach L."/>
            <person name="Christie J."/>
            <person name="van den Ackerveken G."/>
            <person name="Bottin A."/>
            <person name="Bulone V."/>
            <person name="Diaz-Moreno S.M."/>
            <person name="Dumas B."/>
            <person name="Fan L."/>
            <person name="Gaulin E."/>
            <person name="Govers F."/>
            <person name="Grenville-Briggs L.J."/>
            <person name="Horner N.R."/>
            <person name="Levin J.Z."/>
            <person name="Mammella M."/>
            <person name="Meijer H.J."/>
            <person name="Morris P."/>
            <person name="Nusbaum C."/>
            <person name="Oome S."/>
            <person name="Phillips A.J."/>
            <person name="van Rooyen D."/>
            <person name="Rzeszutek E."/>
            <person name="Saraiva M."/>
            <person name="Secombes C.J."/>
            <person name="Seidl M.F."/>
            <person name="Snel B."/>
            <person name="Stassen J.H."/>
            <person name="Sykes S."/>
            <person name="Tripathy S."/>
            <person name="van den Berg H."/>
            <person name="Vega-Arreguin J.C."/>
            <person name="Wawra S."/>
            <person name="Young S.K."/>
            <person name="Zeng Q."/>
            <person name="Dieguez-Uribeondo J."/>
            <person name="Russ C."/>
            <person name="Tyler B.M."/>
            <person name="van West P."/>
        </authorList>
    </citation>
    <scope>NUCLEOTIDE SEQUENCE [LARGE SCALE GENOMIC DNA]</scope>
    <source>
        <strain evidence="1 2">CBS 223.65</strain>
    </source>
</reference>
<dbReference type="RefSeq" id="XP_012203425.1">
    <property type="nucleotide sequence ID" value="XM_012348035.1"/>
</dbReference>
<protein>
    <submittedName>
        <fullName evidence="1">Uncharacterized protein</fullName>
    </submittedName>
</protein>
<accession>A0A067C5S1</accession>
<proteinExistence type="predicted"/>
<dbReference type="AlphaFoldDB" id="A0A067C5S1"/>
<keyword evidence="2" id="KW-1185">Reference proteome</keyword>
<dbReference type="GeneID" id="24131011"/>
<organism evidence="1 2">
    <name type="scientific">Saprolegnia parasitica (strain CBS 223.65)</name>
    <dbReference type="NCBI Taxonomy" id="695850"/>
    <lineage>
        <taxon>Eukaryota</taxon>
        <taxon>Sar</taxon>
        <taxon>Stramenopiles</taxon>
        <taxon>Oomycota</taxon>
        <taxon>Saprolegniomycetes</taxon>
        <taxon>Saprolegniales</taxon>
        <taxon>Saprolegniaceae</taxon>
        <taxon>Saprolegnia</taxon>
    </lineage>
</organism>
<dbReference type="VEuPathDB" id="FungiDB:SPRG_08806"/>
<name>A0A067C5S1_SAPPC</name>
<dbReference type="KEGG" id="spar:SPRG_08806"/>